<keyword evidence="1" id="KW-0285">Flavoprotein</keyword>
<dbReference type="Gene3D" id="3.30.70.2450">
    <property type="match status" value="1"/>
</dbReference>
<dbReference type="AlphaFoldDB" id="A0AA38Y6S0"/>
<evidence type="ECO:0000256" key="1">
    <source>
        <dbReference type="ARBA" id="ARBA00022630"/>
    </source>
</evidence>
<name>A0AA38Y6S0_9EURO</name>
<keyword evidence="2" id="KW-0274">FAD</keyword>
<dbReference type="InterPro" id="IPR002938">
    <property type="entry name" value="FAD-bd"/>
</dbReference>
<accession>A0AA38Y6S0</accession>
<sequence length="535" mass="60414">MSSCDTDVIIVGAGPVGLALGNYLGNCGVQVLLLEKRDSIINYPRAIGIDDESLRMIQATGLVENVVPHTTPNHSLRFITPQGRCFADFKPTTLDFGWPRRNAFTQPEVDKVLYEGLGRFENVEILLSTTIQSVYEDEKGVTVVSDNRTFHSKYLIGSDGGSSFVRKHFNIDFEGKTAPDPWIVVDIRNDPLGIPNVYVHCDPTRPYVSAALPHAIRRFEFMVMPGETEEYLSQHQNMRKLLAKVLPHPDNIEVIRSRVYTHNARLAARFRHGRVLLAGDAAHIMPVWQGQGYNSGLRDAFNLGWKLARVAKGILHPSILDTYEAERRSHARAMIDLSVLTGQIFCPPYRWLGWLRDGMTWIMSYFPSVKRYFLEMRFKPMPRYGRGAALVLEKERFAPVGTMFIQPFIFKDQDSEREYRLDDVIGSDNFGLIAWGTNPIWGLNPQQVQAWRRLGTTFIQVLPSCQLRSPQEAAESELGVLRVGDSRSAELKKWFSNHPCSLVVIRPDRIVAAVAIPQTIGDVSDRFFEAIGLAI</sequence>
<dbReference type="Pfam" id="PF01494">
    <property type="entry name" value="FAD_binding_3"/>
    <property type="match status" value="1"/>
</dbReference>
<comment type="caution">
    <text evidence="5">The sequence shown here is derived from an EMBL/GenBank/DDBJ whole genome shotgun (WGS) entry which is preliminary data.</text>
</comment>
<feature type="domain" description="FAD-binding" evidence="4">
    <location>
        <begin position="5"/>
        <end position="337"/>
    </location>
</feature>
<dbReference type="InterPro" id="IPR036188">
    <property type="entry name" value="FAD/NAD-bd_sf"/>
</dbReference>
<gene>
    <name evidence="5" type="ORF">H2204_004686</name>
</gene>
<dbReference type="InterPro" id="IPR050631">
    <property type="entry name" value="PheA/TfdB_FAD_monoxygenase"/>
</dbReference>
<evidence type="ECO:0000313" key="6">
    <source>
        <dbReference type="Proteomes" id="UP001172681"/>
    </source>
</evidence>
<dbReference type="GO" id="GO:0019622">
    <property type="term" value="P:3-(3-hydroxy)phenylpropionate catabolic process"/>
    <property type="evidence" value="ECO:0007669"/>
    <property type="project" value="TreeGrafter"/>
</dbReference>
<dbReference type="NCBIfam" id="NF004831">
    <property type="entry name" value="PRK06183.1-5"/>
    <property type="match status" value="1"/>
</dbReference>
<dbReference type="PRINTS" id="PR00420">
    <property type="entry name" value="RNGMNOXGNASE"/>
</dbReference>
<proteinExistence type="predicted"/>
<dbReference type="PANTHER" id="PTHR43476:SF3">
    <property type="entry name" value="FAD-BINDING MONOOXYGENASE"/>
    <property type="match status" value="1"/>
</dbReference>
<evidence type="ECO:0000256" key="3">
    <source>
        <dbReference type="ARBA" id="ARBA00023002"/>
    </source>
</evidence>
<dbReference type="EMBL" id="JAPDRN010000024">
    <property type="protein sequence ID" value="KAJ9637537.1"/>
    <property type="molecule type" value="Genomic_DNA"/>
</dbReference>
<evidence type="ECO:0000313" key="5">
    <source>
        <dbReference type="EMBL" id="KAJ9637537.1"/>
    </source>
</evidence>
<dbReference type="GO" id="GO:0008688">
    <property type="term" value="F:3-(3-hydroxyphenyl)propionate hydroxylase activity"/>
    <property type="evidence" value="ECO:0007669"/>
    <property type="project" value="TreeGrafter"/>
</dbReference>
<dbReference type="PANTHER" id="PTHR43476">
    <property type="entry name" value="3-(3-HYDROXY-PHENYL)PROPIONATE/3-HYDROXYCINNAMIC ACID HYDROXYLASE"/>
    <property type="match status" value="1"/>
</dbReference>
<organism evidence="5 6">
    <name type="scientific">Knufia peltigerae</name>
    <dbReference type="NCBI Taxonomy" id="1002370"/>
    <lineage>
        <taxon>Eukaryota</taxon>
        <taxon>Fungi</taxon>
        <taxon>Dikarya</taxon>
        <taxon>Ascomycota</taxon>
        <taxon>Pezizomycotina</taxon>
        <taxon>Eurotiomycetes</taxon>
        <taxon>Chaetothyriomycetidae</taxon>
        <taxon>Chaetothyriales</taxon>
        <taxon>Trichomeriaceae</taxon>
        <taxon>Knufia</taxon>
    </lineage>
</organism>
<dbReference type="GO" id="GO:0071949">
    <property type="term" value="F:FAD binding"/>
    <property type="evidence" value="ECO:0007669"/>
    <property type="project" value="InterPro"/>
</dbReference>
<protein>
    <recommendedName>
        <fullName evidence="4">FAD-binding domain-containing protein</fullName>
    </recommendedName>
</protein>
<evidence type="ECO:0000256" key="2">
    <source>
        <dbReference type="ARBA" id="ARBA00022827"/>
    </source>
</evidence>
<keyword evidence="6" id="KW-1185">Reference proteome</keyword>
<dbReference type="SUPFAM" id="SSF51905">
    <property type="entry name" value="FAD/NAD(P)-binding domain"/>
    <property type="match status" value="1"/>
</dbReference>
<keyword evidence="3" id="KW-0560">Oxidoreductase</keyword>
<evidence type="ECO:0000259" key="4">
    <source>
        <dbReference type="Pfam" id="PF01494"/>
    </source>
</evidence>
<dbReference type="Proteomes" id="UP001172681">
    <property type="component" value="Unassembled WGS sequence"/>
</dbReference>
<reference evidence="5" key="1">
    <citation type="submission" date="2022-10" db="EMBL/GenBank/DDBJ databases">
        <title>Culturing micro-colonial fungi from biological soil crusts in the Mojave desert and describing Neophaeococcomyces mojavensis, and introducing the new genera and species Taxawa tesnikishii.</title>
        <authorList>
            <person name="Kurbessoian T."/>
            <person name="Stajich J.E."/>
        </authorList>
    </citation>
    <scope>NUCLEOTIDE SEQUENCE</scope>
    <source>
        <strain evidence="5">TK_35</strain>
    </source>
</reference>
<dbReference type="Gene3D" id="3.50.50.60">
    <property type="entry name" value="FAD/NAD(P)-binding domain"/>
    <property type="match status" value="1"/>
</dbReference>